<comment type="similarity">
    <text evidence="3">Belongs to the lysine N(6)-hydroxylase/L-ornithine N(5)-oxygenase family.</text>
</comment>
<proteinExistence type="inferred from homology"/>
<dbReference type="GO" id="GO:0004497">
    <property type="term" value="F:monooxygenase activity"/>
    <property type="evidence" value="ECO:0007669"/>
    <property type="project" value="UniProtKB-KW"/>
</dbReference>
<dbReference type="Pfam" id="PF13434">
    <property type="entry name" value="Lys_Orn_oxgnase"/>
    <property type="match status" value="1"/>
</dbReference>
<dbReference type="InterPro" id="IPR025700">
    <property type="entry name" value="Lys/Orn_oxygenase"/>
</dbReference>
<dbReference type="EMBL" id="BMZA01000001">
    <property type="protein sequence ID" value="GGY90761.1"/>
    <property type="molecule type" value="Genomic_DNA"/>
</dbReference>
<dbReference type="PANTHER" id="PTHR43098">
    <property type="entry name" value="L-ORNITHINE N(5)-MONOOXYGENASE-RELATED"/>
    <property type="match status" value="1"/>
</dbReference>
<gene>
    <name evidence="8" type="ORF">GCM10011614_01800</name>
</gene>
<organism evidence="8 9">
    <name type="scientific">Novosphingobium colocasiae</name>
    <dbReference type="NCBI Taxonomy" id="1256513"/>
    <lineage>
        <taxon>Bacteria</taxon>
        <taxon>Pseudomonadati</taxon>
        <taxon>Pseudomonadota</taxon>
        <taxon>Alphaproteobacteria</taxon>
        <taxon>Sphingomonadales</taxon>
        <taxon>Sphingomonadaceae</taxon>
        <taxon>Novosphingobium</taxon>
    </lineage>
</organism>
<keyword evidence="8" id="KW-0503">Monooxygenase</keyword>
<dbReference type="Proteomes" id="UP000648075">
    <property type="component" value="Unassembled WGS sequence"/>
</dbReference>
<evidence type="ECO:0000256" key="7">
    <source>
        <dbReference type="ARBA" id="ARBA00023002"/>
    </source>
</evidence>
<keyword evidence="7" id="KW-0560">Oxidoreductase</keyword>
<dbReference type="AlphaFoldDB" id="A0A918UD47"/>
<evidence type="ECO:0000256" key="2">
    <source>
        <dbReference type="ARBA" id="ARBA00004924"/>
    </source>
</evidence>
<comment type="cofactor">
    <cofactor evidence="1">
        <name>FAD</name>
        <dbReference type="ChEBI" id="CHEBI:57692"/>
    </cofactor>
</comment>
<evidence type="ECO:0000313" key="8">
    <source>
        <dbReference type="EMBL" id="GGY90761.1"/>
    </source>
</evidence>
<name>A0A918UD47_9SPHN</name>
<sequence>MMSKEPDFDAVVIGAGITGMYQTYRLREQGFRVKGIEGAPDVGGAWFWNRYPGCRVDSESHTYSYYWSEELLQGFNWTERFAGQPEVLSYLQTAADLMDIRKDYIFNQRVRWARWDNENSYWIIQLEEGGSIPMTARFLFSAMGPLSAPQMPNVPGIYTFEGQWWHTGRWPRDPDSNFGAKIDFTGKRVAVVGTGASGVQVIQEMAKVAKDLYVFQRSPNWCCPLGNAPLSQAEMDEIKANYEELNNFCNTTLSGFPHKWIDKNAVDVSPEEREATWEDLYQGPGFRLWLGNYKDYLENPESNALVTEFVKKKIRQRVKDPAIAEKLIPTDHGYGTRRIPQETKYFECYNQDNVHLIDLRETPMEQVEANGIRTSDGKLYEVDVIVYATGFYAIRGSLSRIEVYGKDGKSLNELWREDGVKTYLGLMIDNYPNFFTLVGPQNGTVFCNIPRCSATAIDWNEGLMNFVKEHHVKVLEAAPEAQEEWNELCHELLSHGLIGKVNSWFTGVNKNVAGAQKREVLFYAGGNQAFKDLCKDIEGDNWRGFLFDGAPAEKLGEPA</sequence>
<evidence type="ECO:0000256" key="6">
    <source>
        <dbReference type="ARBA" id="ARBA00022857"/>
    </source>
</evidence>
<reference evidence="8" key="1">
    <citation type="journal article" date="2014" name="Int. J. Syst. Evol. Microbiol.">
        <title>Complete genome sequence of Corynebacterium casei LMG S-19264T (=DSM 44701T), isolated from a smear-ripened cheese.</title>
        <authorList>
            <consortium name="US DOE Joint Genome Institute (JGI-PGF)"/>
            <person name="Walter F."/>
            <person name="Albersmeier A."/>
            <person name="Kalinowski J."/>
            <person name="Ruckert C."/>
        </authorList>
    </citation>
    <scope>NUCLEOTIDE SEQUENCE</scope>
    <source>
        <strain evidence="8">KCTC 32255</strain>
    </source>
</reference>
<dbReference type="Pfam" id="PF13450">
    <property type="entry name" value="NAD_binding_8"/>
    <property type="match status" value="1"/>
</dbReference>
<dbReference type="InterPro" id="IPR050775">
    <property type="entry name" value="FAD-binding_Monooxygenases"/>
</dbReference>
<comment type="caution">
    <text evidence="8">The sequence shown here is derived from an EMBL/GenBank/DDBJ whole genome shotgun (WGS) entry which is preliminary data.</text>
</comment>
<comment type="pathway">
    <text evidence="2">Siderophore biosynthesis.</text>
</comment>
<evidence type="ECO:0000256" key="3">
    <source>
        <dbReference type="ARBA" id="ARBA00007588"/>
    </source>
</evidence>
<keyword evidence="9" id="KW-1185">Reference proteome</keyword>
<accession>A0A918UD47</accession>
<keyword evidence="4" id="KW-0285">Flavoprotein</keyword>
<dbReference type="SUPFAM" id="SSF51905">
    <property type="entry name" value="FAD/NAD(P)-binding domain"/>
    <property type="match status" value="2"/>
</dbReference>
<reference evidence="8" key="2">
    <citation type="submission" date="2020-09" db="EMBL/GenBank/DDBJ databases">
        <authorList>
            <person name="Sun Q."/>
            <person name="Kim S."/>
        </authorList>
    </citation>
    <scope>NUCLEOTIDE SEQUENCE</scope>
    <source>
        <strain evidence="8">KCTC 32255</strain>
    </source>
</reference>
<evidence type="ECO:0000313" key="9">
    <source>
        <dbReference type="Proteomes" id="UP000648075"/>
    </source>
</evidence>
<dbReference type="InterPro" id="IPR036188">
    <property type="entry name" value="FAD/NAD-bd_sf"/>
</dbReference>
<keyword evidence="5" id="KW-0274">FAD</keyword>
<dbReference type="Gene3D" id="3.50.50.60">
    <property type="entry name" value="FAD/NAD(P)-binding domain"/>
    <property type="match status" value="2"/>
</dbReference>
<protein>
    <submittedName>
        <fullName evidence="8">Steroid monooxygenase</fullName>
    </submittedName>
</protein>
<dbReference type="PANTHER" id="PTHR43098:SF5">
    <property type="entry name" value="DUAL-FUNCTIONAL MONOOXYGENASE_METHYLTRANSFERASE PSOF"/>
    <property type="match status" value="1"/>
</dbReference>
<evidence type="ECO:0000256" key="5">
    <source>
        <dbReference type="ARBA" id="ARBA00022827"/>
    </source>
</evidence>
<evidence type="ECO:0000256" key="4">
    <source>
        <dbReference type="ARBA" id="ARBA00022630"/>
    </source>
</evidence>
<keyword evidence="6" id="KW-0521">NADP</keyword>
<evidence type="ECO:0000256" key="1">
    <source>
        <dbReference type="ARBA" id="ARBA00001974"/>
    </source>
</evidence>